<evidence type="ECO:0000256" key="13">
    <source>
        <dbReference type="SAM" id="MobiDB-lite"/>
    </source>
</evidence>
<feature type="transmembrane region" description="Helical" evidence="14">
    <location>
        <begin position="62"/>
        <end position="85"/>
    </location>
</feature>
<dbReference type="EMBL" id="BGPR01000797">
    <property type="protein sequence ID" value="GBM35920.1"/>
    <property type="molecule type" value="Genomic_DNA"/>
</dbReference>
<evidence type="ECO:0000256" key="10">
    <source>
        <dbReference type="ARBA" id="ARBA00023157"/>
    </source>
</evidence>
<keyword evidence="5" id="KW-0963">Cytoplasm</keyword>
<evidence type="ECO:0000256" key="8">
    <source>
        <dbReference type="ARBA" id="ARBA00022989"/>
    </source>
</evidence>
<evidence type="ECO:0000256" key="7">
    <source>
        <dbReference type="ARBA" id="ARBA00022968"/>
    </source>
</evidence>
<dbReference type="AlphaFoldDB" id="A0A4Y2F315"/>
<evidence type="ECO:0000256" key="14">
    <source>
        <dbReference type="SAM" id="Phobius"/>
    </source>
</evidence>
<evidence type="ECO:0000256" key="4">
    <source>
        <dbReference type="ARBA" id="ARBA00022475"/>
    </source>
</evidence>
<dbReference type="InterPro" id="IPR006875">
    <property type="entry name" value="Sarcoglycan"/>
</dbReference>
<evidence type="ECO:0000256" key="1">
    <source>
        <dbReference type="ARBA" id="ARBA00004245"/>
    </source>
</evidence>
<dbReference type="GO" id="GO:0016012">
    <property type="term" value="C:sarcoglycan complex"/>
    <property type="evidence" value="ECO:0007669"/>
    <property type="project" value="InterPro"/>
</dbReference>
<keyword evidence="8 14" id="KW-1133">Transmembrane helix</keyword>
<proteinExistence type="inferred from homology"/>
<dbReference type="GO" id="GO:0042383">
    <property type="term" value="C:sarcolemma"/>
    <property type="evidence" value="ECO:0007669"/>
    <property type="project" value="UniProtKB-SubCell"/>
</dbReference>
<dbReference type="InterPro" id="IPR039972">
    <property type="entry name" value="Sarcoglycan_gamma/delta/zeta"/>
</dbReference>
<evidence type="ECO:0000256" key="11">
    <source>
        <dbReference type="ARBA" id="ARBA00023180"/>
    </source>
</evidence>
<keyword evidence="16" id="KW-1185">Reference proteome</keyword>
<organism evidence="15 16">
    <name type="scientific">Araneus ventricosus</name>
    <name type="common">Orbweaver spider</name>
    <name type="synonym">Epeira ventricosa</name>
    <dbReference type="NCBI Taxonomy" id="182803"/>
    <lineage>
        <taxon>Eukaryota</taxon>
        <taxon>Metazoa</taxon>
        <taxon>Ecdysozoa</taxon>
        <taxon>Arthropoda</taxon>
        <taxon>Chelicerata</taxon>
        <taxon>Arachnida</taxon>
        <taxon>Araneae</taxon>
        <taxon>Araneomorphae</taxon>
        <taxon>Entelegynae</taxon>
        <taxon>Araneoidea</taxon>
        <taxon>Araneidae</taxon>
        <taxon>Araneus</taxon>
    </lineage>
</organism>
<reference evidence="15 16" key="1">
    <citation type="journal article" date="2019" name="Sci. Rep.">
        <title>Orb-weaving spider Araneus ventricosus genome elucidates the spidroin gene catalogue.</title>
        <authorList>
            <person name="Kono N."/>
            <person name="Nakamura H."/>
            <person name="Ohtoshi R."/>
            <person name="Moran D.A.P."/>
            <person name="Shinohara A."/>
            <person name="Yoshida Y."/>
            <person name="Fujiwara M."/>
            <person name="Mori M."/>
            <person name="Tomita M."/>
            <person name="Arakawa K."/>
        </authorList>
    </citation>
    <scope>NUCLEOTIDE SEQUENCE [LARGE SCALE GENOMIC DNA]</scope>
</reference>
<comment type="caution">
    <text evidence="15">The sequence shown here is derived from an EMBL/GenBank/DDBJ whole genome shotgun (WGS) entry which is preliminary data.</text>
</comment>
<keyword evidence="12" id="KW-0206">Cytoskeleton</keyword>
<sequence length="322" mass="35895">MATPKELTRSREGMGSVQASTASQDWGGGGNTRTSLADNSSLTPHPSSSVYRIGIYGWRKRCLYFLVIILFSMVIINLALTIWIIRVMDFSINGMGRLRIFRDGLRLEGRSHFLHTIYAAKIQSRRDQDLKLESSRNITINARNKDGKITNRLSLGPNSMTSFAEKFTIKNRKGETLFQADDKEVVISTERLRVTGSGGIHFQGSVQTPLVTAEPFQQLRLESPTRTLHVKAPEGVGIESRAGDISASCLKDLKLQSKEGAIWLDSERVELRNLKTAIPTTRGRSYSGIYQLCACENGRLFLAPPEKACQADNIVCKEKEKE</sequence>
<evidence type="ECO:0000313" key="16">
    <source>
        <dbReference type="Proteomes" id="UP000499080"/>
    </source>
</evidence>
<dbReference type="OrthoDB" id="8881719at2759"/>
<keyword evidence="10" id="KW-1015">Disulfide bond</keyword>
<feature type="compositionally biased region" description="Polar residues" evidence="13">
    <location>
        <begin position="32"/>
        <end position="46"/>
    </location>
</feature>
<dbReference type="GO" id="GO:0005856">
    <property type="term" value="C:cytoskeleton"/>
    <property type="evidence" value="ECO:0007669"/>
    <property type="project" value="UniProtKB-SubCell"/>
</dbReference>
<name>A0A4Y2F315_ARAVE</name>
<keyword evidence="9 14" id="KW-0472">Membrane</keyword>
<keyword evidence="6 14" id="KW-0812">Transmembrane</keyword>
<evidence type="ECO:0000256" key="3">
    <source>
        <dbReference type="ARBA" id="ARBA00007574"/>
    </source>
</evidence>
<evidence type="ECO:0000256" key="5">
    <source>
        <dbReference type="ARBA" id="ARBA00022490"/>
    </source>
</evidence>
<comment type="similarity">
    <text evidence="3">Belongs to the sarcoglycan beta/delta/gamma/zeta family.</text>
</comment>
<evidence type="ECO:0000313" key="15">
    <source>
        <dbReference type="EMBL" id="GBM35920.1"/>
    </source>
</evidence>
<protein>
    <submittedName>
        <fullName evidence="15">Delta-sarcoglycan</fullName>
    </submittedName>
</protein>
<keyword evidence="11" id="KW-0325">Glycoprotein</keyword>
<evidence type="ECO:0000256" key="9">
    <source>
        <dbReference type="ARBA" id="ARBA00023136"/>
    </source>
</evidence>
<dbReference type="PANTHER" id="PTHR12939:SF10">
    <property type="entry name" value="EG:4F1.1 PROTEIN"/>
    <property type="match status" value="1"/>
</dbReference>
<feature type="region of interest" description="Disordered" evidence="13">
    <location>
        <begin position="1"/>
        <end position="46"/>
    </location>
</feature>
<dbReference type="Proteomes" id="UP000499080">
    <property type="component" value="Unassembled WGS sequence"/>
</dbReference>
<keyword evidence="4" id="KW-1003">Cell membrane</keyword>
<comment type="subcellular location">
    <subcellularLocation>
        <location evidence="2">Cell membrane</location>
        <location evidence="2">Sarcolemma</location>
        <topology evidence="2">Single-pass type II membrane protein</topology>
    </subcellularLocation>
    <subcellularLocation>
        <location evidence="1">Cytoplasm</location>
        <location evidence="1">Cytoskeleton</location>
    </subcellularLocation>
</comment>
<feature type="compositionally biased region" description="Basic and acidic residues" evidence="13">
    <location>
        <begin position="1"/>
        <end position="12"/>
    </location>
</feature>
<keyword evidence="7" id="KW-0735">Signal-anchor</keyword>
<accession>A0A4Y2F315</accession>
<evidence type="ECO:0000256" key="2">
    <source>
        <dbReference type="ARBA" id="ARBA00004274"/>
    </source>
</evidence>
<evidence type="ECO:0000256" key="6">
    <source>
        <dbReference type="ARBA" id="ARBA00022692"/>
    </source>
</evidence>
<evidence type="ECO:0000256" key="12">
    <source>
        <dbReference type="ARBA" id="ARBA00023212"/>
    </source>
</evidence>
<gene>
    <name evidence="15" type="primary">SGCD</name>
    <name evidence="15" type="ORF">AVEN_244985_1</name>
</gene>
<dbReference type="Pfam" id="PF04790">
    <property type="entry name" value="Sarcoglycan_1"/>
    <property type="match status" value="1"/>
</dbReference>
<dbReference type="PANTHER" id="PTHR12939">
    <property type="entry name" value="SARCOGLYCAN"/>
    <property type="match status" value="1"/>
</dbReference>